<evidence type="ECO:0000313" key="3">
    <source>
        <dbReference type="Proteomes" id="UP000230553"/>
    </source>
</evidence>
<keyword evidence="1" id="KW-0812">Transmembrane</keyword>
<comment type="caution">
    <text evidence="2">The sequence shown here is derived from an EMBL/GenBank/DDBJ whole genome shotgun (WGS) entry which is preliminary data.</text>
</comment>
<keyword evidence="1" id="KW-1133">Transmembrane helix</keyword>
<name>A0A2M7TFM6_9BACT</name>
<proteinExistence type="predicted"/>
<protein>
    <submittedName>
        <fullName evidence="2">Uncharacterized protein</fullName>
    </submittedName>
</protein>
<reference evidence="3" key="1">
    <citation type="submission" date="2017-09" db="EMBL/GenBank/DDBJ databases">
        <title>Depth-based differentiation of microbial function through sediment-hosted aquifers and enrichment of novel symbionts in the deep terrestrial subsurface.</title>
        <authorList>
            <person name="Probst A.J."/>
            <person name="Ladd B."/>
            <person name="Jarett J.K."/>
            <person name="Geller-Mcgrath D.E."/>
            <person name="Sieber C.M.K."/>
            <person name="Emerson J.B."/>
            <person name="Anantharaman K."/>
            <person name="Thomas B.C."/>
            <person name="Malmstrom R."/>
            <person name="Stieglmeier M."/>
            <person name="Klingl A."/>
            <person name="Woyke T."/>
            <person name="Ryan C.M."/>
            <person name="Banfield J.F."/>
        </authorList>
    </citation>
    <scope>NUCLEOTIDE SEQUENCE [LARGE SCALE GENOMIC DNA]</scope>
</reference>
<dbReference type="AlphaFoldDB" id="A0A2M7TFM6"/>
<organism evidence="2 3">
    <name type="scientific">Candidatus Wolfebacteria bacterium CG_4_10_14_0_2_um_filter_39_18</name>
    <dbReference type="NCBI Taxonomy" id="1975061"/>
    <lineage>
        <taxon>Bacteria</taxon>
        <taxon>Candidatus Wolfeibacteriota</taxon>
    </lineage>
</organism>
<dbReference type="Proteomes" id="UP000230553">
    <property type="component" value="Unassembled WGS sequence"/>
</dbReference>
<accession>A0A2M7TFM6</accession>
<gene>
    <name evidence="2" type="ORF">COY31_02040</name>
</gene>
<dbReference type="EMBL" id="PFNM01000038">
    <property type="protein sequence ID" value="PIZ44713.1"/>
    <property type="molecule type" value="Genomic_DNA"/>
</dbReference>
<evidence type="ECO:0000256" key="1">
    <source>
        <dbReference type="SAM" id="Phobius"/>
    </source>
</evidence>
<feature type="transmembrane region" description="Helical" evidence="1">
    <location>
        <begin position="7"/>
        <end position="27"/>
    </location>
</feature>
<evidence type="ECO:0000313" key="2">
    <source>
        <dbReference type="EMBL" id="PIZ44713.1"/>
    </source>
</evidence>
<keyword evidence="1" id="KW-0472">Membrane</keyword>
<sequence length="65" mass="7516">MLKNKQELIFTATGIVLILILTVFIFYSVDFLFEKTTQTLDQNFSDSQKNTRFNLDGLKKLGIIQ</sequence>